<reference evidence="2" key="1">
    <citation type="submission" date="2022-08" db="EMBL/GenBank/DDBJ databases">
        <authorList>
            <person name="Gutierrez-Valencia J."/>
        </authorList>
    </citation>
    <scope>NUCLEOTIDE SEQUENCE</scope>
</reference>
<sequence>MSNNRCQMWEKDMDIKEMKEQFKELVNLLRQSETRRKEVEKELRLREQAAAIALATAASVGVNMKAFMIRQQNL</sequence>
<dbReference type="AlphaFoldDB" id="A0AAV0MUS5"/>
<accession>A0AAV0MUS5</accession>
<evidence type="ECO:0000313" key="2">
    <source>
        <dbReference type="EMBL" id="CAI0449445.1"/>
    </source>
</evidence>
<evidence type="ECO:0000313" key="3">
    <source>
        <dbReference type="Proteomes" id="UP001154282"/>
    </source>
</evidence>
<dbReference type="EMBL" id="CAMGYJ010000007">
    <property type="protein sequence ID" value="CAI0449445.1"/>
    <property type="molecule type" value="Genomic_DNA"/>
</dbReference>
<keyword evidence="1" id="KW-0175">Coiled coil</keyword>
<dbReference type="Proteomes" id="UP001154282">
    <property type="component" value="Unassembled WGS sequence"/>
</dbReference>
<evidence type="ECO:0000256" key="1">
    <source>
        <dbReference type="SAM" id="Coils"/>
    </source>
</evidence>
<name>A0AAV0MUS5_9ROSI</name>
<proteinExistence type="predicted"/>
<comment type="caution">
    <text evidence="2">The sequence shown here is derived from an EMBL/GenBank/DDBJ whole genome shotgun (WGS) entry which is preliminary data.</text>
</comment>
<protein>
    <submittedName>
        <fullName evidence="2">Uncharacterized protein</fullName>
    </submittedName>
</protein>
<organism evidence="2 3">
    <name type="scientific">Linum tenue</name>
    <dbReference type="NCBI Taxonomy" id="586396"/>
    <lineage>
        <taxon>Eukaryota</taxon>
        <taxon>Viridiplantae</taxon>
        <taxon>Streptophyta</taxon>
        <taxon>Embryophyta</taxon>
        <taxon>Tracheophyta</taxon>
        <taxon>Spermatophyta</taxon>
        <taxon>Magnoliopsida</taxon>
        <taxon>eudicotyledons</taxon>
        <taxon>Gunneridae</taxon>
        <taxon>Pentapetalae</taxon>
        <taxon>rosids</taxon>
        <taxon>fabids</taxon>
        <taxon>Malpighiales</taxon>
        <taxon>Linaceae</taxon>
        <taxon>Linum</taxon>
    </lineage>
</organism>
<keyword evidence="3" id="KW-1185">Reference proteome</keyword>
<feature type="coiled-coil region" evidence="1">
    <location>
        <begin position="15"/>
        <end position="49"/>
    </location>
</feature>
<gene>
    <name evidence="2" type="ORF">LITE_LOCUS30176</name>
</gene>